<keyword evidence="10" id="KW-1185">Reference proteome</keyword>
<dbReference type="InterPro" id="IPR015424">
    <property type="entry name" value="PyrdxlP-dep_Trfase"/>
</dbReference>
<keyword evidence="3 5" id="KW-0663">Pyridoxal phosphate</keyword>
<evidence type="ECO:0000256" key="4">
    <source>
        <dbReference type="PIRSR" id="PIRSR000524-1"/>
    </source>
</evidence>
<feature type="modified residue" description="N6-(pyridoxal phosphate)lysine" evidence="5">
    <location>
        <position position="187"/>
    </location>
</feature>
<dbReference type="SUPFAM" id="SSF53383">
    <property type="entry name" value="PLP-dependent transferases"/>
    <property type="match status" value="1"/>
</dbReference>
<dbReference type="PANTHER" id="PTHR21152:SF40">
    <property type="entry name" value="ALANINE--GLYOXYLATE AMINOTRANSFERASE"/>
    <property type="match status" value="1"/>
</dbReference>
<dbReference type="GO" id="GO:0019265">
    <property type="term" value="P:glycine biosynthetic process, by transamination of glyoxylate"/>
    <property type="evidence" value="ECO:0007669"/>
    <property type="project" value="TreeGrafter"/>
</dbReference>
<feature type="binding site" evidence="4">
    <location>
        <position position="331"/>
    </location>
    <ligand>
        <name>substrate</name>
    </ligand>
</feature>
<evidence type="ECO:0000256" key="2">
    <source>
        <dbReference type="ARBA" id="ARBA00009236"/>
    </source>
</evidence>
<evidence type="ECO:0000313" key="10">
    <source>
        <dbReference type="Proteomes" id="UP000176204"/>
    </source>
</evidence>
<dbReference type="KEGG" id="agl:PYTT_1875"/>
<dbReference type="EMBL" id="LT629973">
    <property type="protein sequence ID" value="SEH93718.1"/>
    <property type="molecule type" value="Genomic_DNA"/>
</dbReference>
<name>A0A1C7P922_9BACT</name>
<evidence type="ECO:0000256" key="7">
    <source>
        <dbReference type="RuleBase" id="RU004504"/>
    </source>
</evidence>
<accession>A0A1C7P922</accession>
<comment type="cofactor">
    <cofactor evidence="1 5 7">
        <name>pyridoxal 5'-phosphate</name>
        <dbReference type="ChEBI" id="CHEBI:597326"/>
    </cofactor>
</comment>
<dbReference type="GO" id="GO:0008453">
    <property type="term" value="F:alanine-glyoxylate transaminase activity"/>
    <property type="evidence" value="ECO:0007669"/>
    <property type="project" value="TreeGrafter"/>
</dbReference>
<gene>
    <name evidence="9" type="ORF">PYTT_1875</name>
</gene>
<dbReference type="InterPro" id="IPR000192">
    <property type="entry name" value="Aminotrans_V_dom"/>
</dbReference>
<sequence length="357" mass="39502">MATKLFIPGPTEVLPEILAALSGPMMGHRSKKASELQRRISDNLRQVLYTENEILLSTSSGSGLMEGAVRSCTAKRAAVFSVGAFGKKWFQMAQANGIPSDMFASEHGQPTTPEMVEQALSTGKYDVVTVTHNETSSGIQNPVEEIAEVIKKYPDVVWCVDAVSSAAGSKIETDKLGIDVLITSTQKALALPPGMAICTISPKAYERTAQVPNRGMYLDLRTLYDFIQKKDYQYSSTPCLSIMYAMDLQLQRILQEGLENRFARHEEMAAFIRAWAAEYFAVFANPNHLSKTLTVISNTRNISVADLNKELIERGMQIGNGYGDLKDKTFRIAHMGELTMEDMKEVTSNIEDILKLK</sequence>
<feature type="domain" description="Aminotransferase class V" evidence="8">
    <location>
        <begin position="25"/>
        <end position="321"/>
    </location>
</feature>
<evidence type="ECO:0000256" key="5">
    <source>
        <dbReference type="PIRSR" id="PIRSR000524-50"/>
    </source>
</evidence>
<dbReference type="STRING" id="1679444.PYTT_1875"/>
<dbReference type="Gene3D" id="3.90.1150.10">
    <property type="entry name" value="Aspartate Aminotransferase, domain 1"/>
    <property type="match status" value="1"/>
</dbReference>
<proteinExistence type="inferred from homology"/>
<dbReference type="InterPro" id="IPR015421">
    <property type="entry name" value="PyrdxlP-dep_Trfase_major"/>
</dbReference>
<dbReference type="InterPro" id="IPR024169">
    <property type="entry name" value="SP_NH2Trfase/AEP_transaminase"/>
</dbReference>
<evidence type="ECO:0000256" key="3">
    <source>
        <dbReference type="ARBA" id="ARBA00022898"/>
    </source>
</evidence>
<comment type="similarity">
    <text evidence="2 6">Belongs to the class-V pyridoxal-phosphate-dependent aminotransferase family.</text>
</comment>
<protein>
    <submittedName>
        <fullName evidence="9">Pyridoxal phosphate-dependent transferase</fullName>
    </submittedName>
</protein>
<dbReference type="PANTHER" id="PTHR21152">
    <property type="entry name" value="AMINOTRANSFERASE CLASS V"/>
    <property type="match status" value="1"/>
</dbReference>
<dbReference type="InterPro" id="IPR020578">
    <property type="entry name" value="Aminotrans_V_PyrdxlP_BS"/>
</dbReference>
<evidence type="ECO:0000256" key="1">
    <source>
        <dbReference type="ARBA" id="ARBA00001933"/>
    </source>
</evidence>
<dbReference type="Gene3D" id="3.40.640.10">
    <property type="entry name" value="Type I PLP-dependent aspartate aminotransferase-like (Major domain)"/>
    <property type="match status" value="1"/>
</dbReference>
<keyword evidence="9" id="KW-0808">Transferase</keyword>
<dbReference type="InterPro" id="IPR015422">
    <property type="entry name" value="PyrdxlP-dep_Trfase_small"/>
</dbReference>
<dbReference type="OrthoDB" id="389074at2"/>
<dbReference type="PIRSF" id="PIRSF000524">
    <property type="entry name" value="SPT"/>
    <property type="match status" value="1"/>
</dbReference>
<dbReference type="Pfam" id="PF00266">
    <property type="entry name" value="Aminotran_5"/>
    <property type="match status" value="1"/>
</dbReference>
<evidence type="ECO:0000313" key="9">
    <source>
        <dbReference type="EMBL" id="SEH93718.1"/>
    </source>
</evidence>
<dbReference type="RefSeq" id="WP_067777836.1">
    <property type="nucleotide sequence ID" value="NZ_JACVVN010000012.1"/>
</dbReference>
<dbReference type="GO" id="GO:0004760">
    <property type="term" value="F:L-serine-pyruvate transaminase activity"/>
    <property type="evidence" value="ECO:0007669"/>
    <property type="project" value="TreeGrafter"/>
</dbReference>
<dbReference type="PATRIC" id="fig|1679444.3.peg.1848"/>
<dbReference type="PROSITE" id="PS00595">
    <property type="entry name" value="AA_TRANSFER_CLASS_5"/>
    <property type="match status" value="1"/>
</dbReference>
<evidence type="ECO:0000256" key="6">
    <source>
        <dbReference type="RuleBase" id="RU004075"/>
    </source>
</evidence>
<evidence type="ECO:0000259" key="8">
    <source>
        <dbReference type="Pfam" id="PF00266"/>
    </source>
</evidence>
<dbReference type="AlphaFoldDB" id="A0A1C7P922"/>
<dbReference type="Proteomes" id="UP000176204">
    <property type="component" value="Chromosome I"/>
</dbReference>
<reference evidence="10" key="1">
    <citation type="submission" date="2016-09" db="EMBL/GenBank/DDBJ databases">
        <authorList>
            <person name="Koehorst J."/>
        </authorList>
    </citation>
    <scope>NUCLEOTIDE SEQUENCE [LARGE SCALE GENOMIC DNA]</scope>
</reference>
<organism evidence="9 10">
    <name type="scientific">Akkermansia glycaniphila</name>
    <dbReference type="NCBI Taxonomy" id="1679444"/>
    <lineage>
        <taxon>Bacteria</taxon>
        <taxon>Pseudomonadati</taxon>
        <taxon>Verrucomicrobiota</taxon>
        <taxon>Verrucomicrobiia</taxon>
        <taxon>Verrucomicrobiales</taxon>
        <taxon>Akkermansiaceae</taxon>
        <taxon>Akkermansia</taxon>
    </lineage>
</organism>